<dbReference type="InterPro" id="IPR050346">
    <property type="entry name" value="FMO-like"/>
</dbReference>
<name>A0A7D9H159_DEKBR</name>
<dbReference type="Pfam" id="PF13450">
    <property type="entry name" value="NAD_binding_8"/>
    <property type="match status" value="1"/>
</dbReference>
<evidence type="ECO:0000256" key="4">
    <source>
        <dbReference type="ARBA" id="ARBA00022857"/>
    </source>
</evidence>
<evidence type="ECO:0000256" key="5">
    <source>
        <dbReference type="ARBA" id="ARBA00023002"/>
    </source>
</evidence>
<dbReference type="PIRSF" id="PIRSF000332">
    <property type="entry name" value="FMO"/>
    <property type="match status" value="1"/>
</dbReference>
<dbReference type="GO" id="GO:0050660">
    <property type="term" value="F:flavin adenine dinucleotide binding"/>
    <property type="evidence" value="ECO:0007669"/>
    <property type="project" value="InterPro"/>
</dbReference>
<comment type="similarity">
    <text evidence="1">Belongs to the FMO family.</text>
</comment>
<evidence type="ECO:0000313" key="7">
    <source>
        <dbReference type="Proteomes" id="UP000478008"/>
    </source>
</evidence>
<dbReference type="Pfam" id="PF00743">
    <property type="entry name" value="FMO-like"/>
    <property type="match status" value="2"/>
</dbReference>
<protein>
    <submittedName>
        <fullName evidence="6">DEBR0S4_13938g1_1</fullName>
    </submittedName>
</protein>
<keyword evidence="7" id="KW-1185">Reference proteome</keyword>
<dbReference type="GO" id="GO:0004499">
    <property type="term" value="F:N,N-dimethylaniline monooxygenase activity"/>
    <property type="evidence" value="ECO:0007669"/>
    <property type="project" value="InterPro"/>
</dbReference>
<dbReference type="Gene3D" id="3.50.50.60">
    <property type="entry name" value="FAD/NAD(P)-binding domain"/>
    <property type="match status" value="2"/>
</dbReference>
<evidence type="ECO:0000256" key="2">
    <source>
        <dbReference type="ARBA" id="ARBA00022630"/>
    </source>
</evidence>
<reference evidence="6 7" key="1">
    <citation type="submission" date="2019-07" db="EMBL/GenBank/DDBJ databases">
        <authorList>
            <person name="Friedrich A."/>
            <person name="Schacherer J."/>
        </authorList>
    </citation>
    <scope>NUCLEOTIDE SEQUENCE [LARGE SCALE GENOMIC DNA]</scope>
</reference>
<evidence type="ECO:0000256" key="1">
    <source>
        <dbReference type="ARBA" id="ARBA00009183"/>
    </source>
</evidence>
<dbReference type="EMBL" id="CABFWN010000004">
    <property type="protein sequence ID" value="VUG19243.1"/>
    <property type="molecule type" value="Genomic_DNA"/>
</dbReference>
<dbReference type="InterPro" id="IPR000960">
    <property type="entry name" value="Flavin_mOase"/>
</dbReference>
<dbReference type="GO" id="GO:0050661">
    <property type="term" value="F:NADP binding"/>
    <property type="evidence" value="ECO:0007669"/>
    <property type="project" value="InterPro"/>
</dbReference>
<proteinExistence type="inferred from homology"/>
<evidence type="ECO:0000256" key="3">
    <source>
        <dbReference type="ARBA" id="ARBA00022827"/>
    </source>
</evidence>
<gene>
    <name evidence="6" type="ORF">DEBR0S4_13938G</name>
</gene>
<dbReference type="PANTHER" id="PTHR23023">
    <property type="entry name" value="DIMETHYLANILINE MONOOXYGENASE"/>
    <property type="match status" value="1"/>
</dbReference>
<organism evidence="6 7">
    <name type="scientific">Dekkera bruxellensis</name>
    <name type="common">Brettanomyces custersii</name>
    <dbReference type="NCBI Taxonomy" id="5007"/>
    <lineage>
        <taxon>Eukaryota</taxon>
        <taxon>Fungi</taxon>
        <taxon>Dikarya</taxon>
        <taxon>Ascomycota</taxon>
        <taxon>Saccharomycotina</taxon>
        <taxon>Pichiomycetes</taxon>
        <taxon>Pichiales</taxon>
        <taxon>Pichiaceae</taxon>
        <taxon>Brettanomyces</taxon>
    </lineage>
</organism>
<dbReference type="InterPro" id="IPR020946">
    <property type="entry name" value="Flavin_mOase-like"/>
</dbReference>
<evidence type="ECO:0000313" key="6">
    <source>
        <dbReference type="EMBL" id="VUG19243.1"/>
    </source>
</evidence>
<keyword evidence="3" id="KW-0274">FAD</keyword>
<sequence length="469" mass="53043">MGKRIAIIGGGPAGLAAAKAIGLEPNAKDKFSNVDLYERHSNVGGLWTYTGNKDLVRAQVPSTTNENSGEILSASARTSEERFVSPMYENMETNIPKDIMQFRDFPMPEEYESFPTRGEIADYIRSYARTIPSNVNLLYNKNIISLTKKDNEWELVYQDLNDRDNEIARKYDDVVLAQGHFDSPYIPDVPGLKEWYNKDPESITHSKYFNNVKPYKGKNVLIIGNSASGLDIATQCITYAKSVTMSSKSESPFKDVIISDVGQIGVVAKYDINDNRSVTTVDGEKIKDIDVVIFCTGYLYKIPFLKSYQGGETGLTGTGSQFRYLYKQLFYIPDPTLSTMLVPQKIIPFPFAECQAQYIARVLSGRVNLPSKDAMLKEYELELAEKGEGNAFHAMPGTADCEYCNTLFKEIKGTDKDGFVAEYWDERRTERRAHIVEYKSKRLQLIVKYAEKLQKENNPYVLLRGEFNP</sequence>
<keyword evidence="5" id="KW-0560">Oxidoreductase</keyword>
<dbReference type="Proteomes" id="UP000478008">
    <property type="component" value="Unassembled WGS sequence"/>
</dbReference>
<keyword evidence="4" id="KW-0521">NADP</keyword>
<keyword evidence="2" id="KW-0285">Flavoprotein</keyword>
<dbReference type="SUPFAM" id="SSF51905">
    <property type="entry name" value="FAD/NAD(P)-binding domain"/>
    <property type="match status" value="2"/>
</dbReference>
<dbReference type="InterPro" id="IPR036188">
    <property type="entry name" value="FAD/NAD-bd_sf"/>
</dbReference>
<accession>A0A7D9H159</accession>
<dbReference type="AlphaFoldDB" id="A0A7D9H159"/>